<dbReference type="AlphaFoldDB" id="U4PRU6"/>
<dbReference type="RefSeq" id="WP_022555848.1">
    <property type="nucleotide sequence ID" value="NC_022535.1"/>
</dbReference>
<name>U4PRU6_9HYPH</name>
<feature type="compositionally biased region" description="Acidic residues" evidence="1">
    <location>
        <begin position="42"/>
        <end position="66"/>
    </location>
</feature>
<organism evidence="2 3">
    <name type="scientific">Agrobacterium pusense</name>
    <dbReference type="NCBI Taxonomy" id="648995"/>
    <lineage>
        <taxon>Bacteria</taxon>
        <taxon>Pseudomonadati</taxon>
        <taxon>Pseudomonadota</taxon>
        <taxon>Alphaproteobacteria</taxon>
        <taxon>Hyphomicrobiales</taxon>
        <taxon>Rhizobiaceae</taxon>
        <taxon>Rhizobium/Agrobacterium group</taxon>
        <taxon>Agrobacterium</taxon>
    </lineage>
</organism>
<feature type="region of interest" description="Disordered" evidence="1">
    <location>
        <begin position="42"/>
        <end position="84"/>
    </location>
</feature>
<reference evidence="2 3" key="1">
    <citation type="journal article" date="2013" name="Genome Announc.">
        <title>Complete Genome Sequence of the Sesbania Symbiont and Rice Growth-Promoting Endophyte Rhizobium sp. Strain IRBG74.</title>
        <authorList>
            <person name="Crook M.B."/>
            <person name="Mitra S."/>
            <person name="Ane J.M."/>
            <person name="Sadowsky M.J."/>
            <person name="Gyaneshwar P."/>
        </authorList>
    </citation>
    <scope>NUCLEOTIDE SEQUENCE [LARGE SCALE GENOMIC DNA]</scope>
    <source>
        <strain evidence="2 3">IRBG74</strain>
    </source>
</reference>
<evidence type="ECO:0000256" key="1">
    <source>
        <dbReference type="SAM" id="MobiDB-lite"/>
    </source>
</evidence>
<dbReference type="Proteomes" id="UP000016944">
    <property type="component" value="Chromosome I"/>
</dbReference>
<dbReference type="HOGENOM" id="CLU_2550800_0_0_5"/>
<evidence type="ECO:0000313" key="3">
    <source>
        <dbReference type="Proteomes" id="UP000016944"/>
    </source>
</evidence>
<protein>
    <submittedName>
        <fullName evidence="2">Uncharacterized protein</fullName>
    </submittedName>
</protein>
<dbReference type="KEGG" id="rir:BN877_I0928"/>
<gene>
    <name evidence="2" type="ORF">BN877_I0928</name>
</gene>
<evidence type="ECO:0000313" key="2">
    <source>
        <dbReference type="EMBL" id="CDI07842.1"/>
    </source>
</evidence>
<proteinExistence type="predicted"/>
<sequence>MDRKKILPSNEDAMDEDLLDLDLDIDALPAKGEIPQFIEQEIEEEEAESEDDPYQESDEALPDDAEERVINRNPSREGGAFDEV</sequence>
<dbReference type="EMBL" id="HG518322">
    <property type="protein sequence ID" value="CDI07842.1"/>
    <property type="molecule type" value="Genomic_DNA"/>
</dbReference>
<dbReference type="PATRIC" id="fig|424182.3.peg.927"/>
<accession>U4PRU6</accession>